<evidence type="ECO:0000259" key="1">
    <source>
        <dbReference type="SMART" id="SM00507"/>
    </source>
</evidence>
<dbReference type="SMART" id="SM00507">
    <property type="entry name" value="HNHc"/>
    <property type="match status" value="1"/>
</dbReference>
<dbReference type="InterPro" id="IPR058712">
    <property type="entry name" value="SRA_ScoMcrA"/>
</dbReference>
<accession>A0ABT5Q6I1</accession>
<dbReference type="Proteomes" id="UP001217610">
    <property type="component" value="Unassembled WGS sequence"/>
</dbReference>
<proteinExistence type="predicted"/>
<feature type="domain" description="HNH nuclease" evidence="1">
    <location>
        <begin position="209"/>
        <end position="268"/>
    </location>
</feature>
<comment type="caution">
    <text evidence="2">The sequence shown here is derived from an EMBL/GenBank/DDBJ whole genome shotgun (WGS) entry which is preliminary data.</text>
</comment>
<sequence>MLLLMFQLLKRSSEHMVNFVPPIPGSNLNNDDLTQLFQCSPQGGMRRSNRTNTLVIVSNHVASIYDDRWVNDVLHYTGMGQQGDQSLEFNQNRTLNESRANGVSVHLFEVFTAKTYTYMAEVELADEPYQERQPDVKGRERSVWIFPLRLKSGALPAIPDSTLQQLNQVKEKQARKLSDAEVEALARRQGRISVGKRSAKVIQHQRSAWVAEHAKRRSKGRCDLCQEAAPFNKKDGAPFLETHHIVWLVKGGADTVENTAALCPNCHRRMHVLDDDADRQLLTARLNGL</sequence>
<dbReference type="Pfam" id="PF01844">
    <property type="entry name" value="HNH"/>
    <property type="match status" value="1"/>
</dbReference>
<reference evidence="2 3" key="1">
    <citation type="submission" date="2022-05" db="EMBL/GenBank/DDBJ databases">
        <title>Novel Pseudomonas spp. Isolated from a Rainbow Trout Aquaculture Facility.</title>
        <authorList>
            <person name="Testerman T."/>
            <person name="Graf J."/>
        </authorList>
    </citation>
    <scope>NUCLEOTIDE SEQUENCE [LARGE SCALE GENOMIC DNA]</scope>
    <source>
        <strain evidence="2 3">ID357</strain>
    </source>
</reference>
<gene>
    <name evidence="2" type="ORF">M5G25_16155</name>
</gene>
<dbReference type="InterPro" id="IPR003615">
    <property type="entry name" value="HNH_nuc"/>
</dbReference>
<name>A0ABT5Q6I1_9PSED</name>
<keyword evidence="2" id="KW-0378">Hydrolase</keyword>
<dbReference type="CDD" id="cd00085">
    <property type="entry name" value="HNHc"/>
    <property type="match status" value="1"/>
</dbReference>
<dbReference type="Gene3D" id="1.10.30.50">
    <property type="match status" value="1"/>
</dbReference>
<dbReference type="RefSeq" id="WP_273923349.1">
    <property type="nucleotide sequence ID" value="NZ_JAMDGR010000012.1"/>
</dbReference>
<evidence type="ECO:0000313" key="2">
    <source>
        <dbReference type="EMBL" id="MDD1149822.1"/>
    </source>
</evidence>
<dbReference type="EMBL" id="JAMDGR010000012">
    <property type="protein sequence ID" value="MDD1149822.1"/>
    <property type="molecule type" value="Genomic_DNA"/>
</dbReference>
<dbReference type="Pfam" id="PF26348">
    <property type="entry name" value="SRA_ScoMcrA"/>
    <property type="match status" value="1"/>
</dbReference>
<evidence type="ECO:0000313" key="3">
    <source>
        <dbReference type="Proteomes" id="UP001217610"/>
    </source>
</evidence>
<protein>
    <submittedName>
        <fullName evidence="2">HNH endonuclease</fullName>
    </submittedName>
</protein>
<organism evidence="2 3">
    <name type="scientific">Pseudomonas idahonensis</name>
    <dbReference type="NCBI Taxonomy" id="2942628"/>
    <lineage>
        <taxon>Bacteria</taxon>
        <taxon>Pseudomonadati</taxon>
        <taxon>Pseudomonadota</taxon>
        <taxon>Gammaproteobacteria</taxon>
        <taxon>Pseudomonadales</taxon>
        <taxon>Pseudomonadaceae</taxon>
        <taxon>Pseudomonas</taxon>
    </lineage>
</organism>
<keyword evidence="2" id="KW-0255">Endonuclease</keyword>
<dbReference type="InterPro" id="IPR002711">
    <property type="entry name" value="HNH"/>
</dbReference>
<keyword evidence="3" id="KW-1185">Reference proteome</keyword>
<keyword evidence="2" id="KW-0540">Nuclease</keyword>
<dbReference type="GO" id="GO:0004519">
    <property type="term" value="F:endonuclease activity"/>
    <property type="evidence" value="ECO:0007669"/>
    <property type="project" value="UniProtKB-KW"/>
</dbReference>